<dbReference type="Proteomes" id="UP000321523">
    <property type="component" value="Unassembled WGS sequence"/>
</dbReference>
<dbReference type="EMBL" id="BJYZ01000117">
    <property type="protein sequence ID" value="GEO43650.1"/>
    <property type="molecule type" value="Genomic_DNA"/>
</dbReference>
<sequence length="65" mass="7112">MQQSLGTWSPALPPQQVAANVTDAKRSVRNRKVAKDEAEAEPEPPPPSKRSMLDILESNVSETAR</sequence>
<keyword evidence="3" id="KW-1185">Reference proteome</keyword>
<accession>A0A512E585</accession>
<organism evidence="2 3">
    <name type="scientific">Skermanella aerolata</name>
    <dbReference type="NCBI Taxonomy" id="393310"/>
    <lineage>
        <taxon>Bacteria</taxon>
        <taxon>Pseudomonadati</taxon>
        <taxon>Pseudomonadota</taxon>
        <taxon>Alphaproteobacteria</taxon>
        <taxon>Rhodospirillales</taxon>
        <taxon>Azospirillaceae</taxon>
        <taxon>Skermanella</taxon>
    </lineage>
</organism>
<comment type="caution">
    <text evidence="2">The sequence shown here is derived from an EMBL/GenBank/DDBJ whole genome shotgun (WGS) entry which is preliminary data.</text>
</comment>
<feature type="region of interest" description="Disordered" evidence="1">
    <location>
        <begin position="1"/>
        <end position="65"/>
    </location>
</feature>
<protein>
    <submittedName>
        <fullName evidence="2">Uncharacterized protein</fullName>
    </submittedName>
</protein>
<reference evidence="2 3" key="1">
    <citation type="submission" date="2019-07" db="EMBL/GenBank/DDBJ databases">
        <title>Whole genome shotgun sequence of Skermanella aerolata NBRC 106429.</title>
        <authorList>
            <person name="Hosoyama A."/>
            <person name="Uohara A."/>
            <person name="Ohji S."/>
            <person name="Ichikawa N."/>
        </authorList>
    </citation>
    <scope>NUCLEOTIDE SEQUENCE [LARGE SCALE GENOMIC DNA]</scope>
    <source>
        <strain evidence="2 3">NBRC 106429</strain>
    </source>
</reference>
<gene>
    <name evidence="2" type="ORF">SAE02_77980</name>
</gene>
<evidence type="ECO:0000256" key="1">
    <source>
        <dbReference type="SAM" id="MobiDB-lite"/>
    </source>
</evidence>
<evidence type="ECO:0000313" key="2">
    <source>
        <dbReference type="EMBL" id="GEO43650.1"/>
    </source>
</evidence>
<proteinExistence type="predicted"/>
<dbReference type="AlphaFoldDB" id="A0A512E585"/>
<evidence type="ECO:0000313" key="3">
    <source>
        <dbReference type="Proteomes" id="UP000321523"/>
    </source>
</evidence>
<name>A0A512E585_9PROT</name>